<feature type="domain" description="NADH-Ubiquinone oxidoreductase (complex I) chain 5 N-terminal" evidence="13">
    <location>
        <begin position="66"/>
        <end position="110"/>
    </location>
</feature>
<evidence type="ECO:0000256" key="5">
    <source>
        <dbReference type="ARBA" id="ARBA00022692"/>
    </source>
</evidence>
<dbReference type="GO" id="GO:0006811">
    <property type="term" value="P:monoatomic ion transport"/>
    <property type="evidence" value="ECO:0007669"/>
    <property type="project" value="UniProtKB-KW"/>
</dbReference>
<feature type="transmembrane region" description="Helical" evidence="10">
    <location>
        <begin position="570"/>
        <end position="587"/>
    </location>
</feature>
<evidence type="ECO:0000259" key="12">
    <source>
        <dbReference type="Pfam" id="PF00361"/>
    </source>
</evidence>
<gene>
    <name evidence="17" type="primary">phaA</name>
    <name evidence="17" type="ORF">SAMEA1982600_04553</name>
</gene>
<name>A0A157RC60_9BORD</name>
<feature type="transmembrane region" description="Helical" evidence="10">
    <location>
        <begin position="409"/>
        <end position="435"/>
    </location>
</feature>
<feature type="transmembrane region" description="Helical" evidence="10">
    <location>
        <begin position="205"/>
        <end position="230"/>
    </location>
</feature>
<keyword evidence="4" id="KW-1003">Cell membrane</keyword>
<dbReference type="EMBL" id="FKBS01000029">
    <property type="protein sequence ID" value="SAI54879.1"/>
    <property type="molecule type" value="Genomic_DNA"/>
</dbReference>
<feature type="transmembrane region" description="Helical" evidence="10">
    <location>
        <begin position="759"/>
        <end position="777"/>
    </location>
</feature>
<feature type="transmembrane region" description="Helical" evidence="10">
    <location>
        <begin position="270"/>
        <end position="291"/>
    </location>
</feature>
<feature type="transmembrane region" description="Helical" evidence="10">
    <location>
        <begin position="631"/>
        <end position="651"/>
    </location>
</feature>
<evidence type="ECO:0000256" key="1">
    <source>
        <dbReference type="ARBA" id="ARBA00004651"/>
    </source>
</evidence>
<accession>A0A157RC60</accession>
<feature type="domain" description="MrpA C-terminal/MbhE" evidence="16">
    <location>
        <begin position="697"/>
        <end position="793"/>
    </location>
</feature>
<evidence type="ECO:0000259" key="15">
    <source>
        <dbReference type="Pfam" id="PF13244"/>
    </source>
</evidence>
<organism evidence="17 18">
    <name type="scientific">Bordetella ansorpii</name>
    <dbReference type="NCBI Taxonomy" id="288768"/>
    <lineage>
        <taxon>Bacteria</taxon>
        <taxon>Pseudomonadati</taxon>
        <taxon>Pseudomonadota</taxon>
        <taxon>Betaproteobacteria</taxon>
        <taxon>Burkholderiales</taxon>
        <taxon>Alcaligenaceae</taxon>
        <taxon>Bordetella</taxon>
    </lineage>
</organism>
<sequence length="975" mass="104301">MLLILILALPFAGSLCAAMLPANARNAESWLAGLVALGCAVITALLYPQIAAGEIIRIDLPWAPALGLHFTLRMDGFAWLFTFIVSAMGALVVLYARYYMSPKDPVPRFFSFFLAFMAAMLGLVLSGNLIQLVLFWEMTSLASFMLIAYWHHRHDARRGARMSLTVTAAGGLSLLAGVLILGYIAGSYDLDVVLQSGPQVRADPWYVAVLGLIAFGALTKSAQFPFQFWLPNAMAAPTPVSAFLHSATMVKAGVFLLARFWPVLAGTDEWFWIIGGAGLCSLVLGAYAAIFQRDMKGVLAYSTISHLGLITLLLGLNSSLGLVAAIFHMVNHATFKASLFMAAGIVDHETGTRDITRLSGLYRAMPITAILAMVAAASMAGVPLLNGFISKEMFFAETTFVSGDWAVQIGLPALATLAGAFSVAYSLRFIVQVFFGPPPAEDLPRAPHEPPRWMLLPSALLVFTCLVVGVLPAYTVGPFLELAARSVLGDAMPEYDLAVWHGFNLPLMMSFVALGVGIVLYLALRAHQGRHPGRVPFIYRFDGLRTFEYLLEAAGQGSSWLLRHVSSTRLQVQMMLIVLGTLLVAWLPLHDGGWLSGGVPPSMPDPAFLLLWTVGSVCALGAAFQAKYHRLASLTLAGAAGLAVCLTFVWFSAPDLALTQLAVEVATAVLLLLGLRWLPRRVEDMGAEGGKGGRARLRRVRDMVLAALAGIGMAALTYAMLTRPIGDTISAFFVRNALPEGGGTNVVNVILVDFRGFDTLGEITVLGIVALTVYALLRRFRPAPESVAVPRQQYDQDGSAAEKLTDLRRPIPEGFMMVPAVLARLILPIAALVSVYLLLRGHNQPGGGFVGGLIMATSIILQYMVGGVHWVESRSRLNPQYWLGLGLLAAGGAALMAWFAGRPFLSALAADLPLPIVGKVHLSTVILFDVGVYMLVVGATVLVLVALAHQSLRAQRKAAADAQAAAQSATEGGAA</sequence>
<feature type="transmembrane region" description="Helical" evidence="10">
    <location>
        <begin position="849"/>
        <end position="870"/>
    </location>
</feature>
<feature type="transmembrane region" description="Helical" evidence="10">
    <location>
        <begin position="109"/>
        <end position="127"/>
    </location>
</feature>
<evidence type="ECO:0000256" key="2">
    <source>
        <dbReference type="ARBA" id="ARBA00022448"/>
    </source>
</evidence>
<feature type="transmembrane region" description="Helical" evidence="10">
    <location>
        <begin position="882"/>
        <end position="900"/>
    </location>
</feature>
<keyword evidence="2" id="KW-0813">Transport</keyword>
<proteinExistence type="predicted"/>
<feature type="transmembrane region" description="Helical" evidence="10">
    <location>
        <begin position="78"/>
        <end position="97"/>
    </location>
</feature>
<evidence type="ECO:0000256" key="9">
    <source>
        <dbReference type="RuleBase" id="RU000320"/>
    </source>
</evidence>
<evidence type="ECO:0000256" key="8">
    <source>
        <dbReference type="ARBA" id="ARBA00023136"/>
    </source>
</evidence>
<feature type="transmembrane region" description="Helical" evidence="10">
    <location>
        <begin position="657"/>
        <end position="679"/>
    </location>
</feature>
<feature type="transmembrane region" description="Helical" evidence="10">
    <location>
        <begin position="815"/>
        <end position="837"/>
    </location>
</feature>
<feature type="transmembrane region" description="Helical" evidence="10">
    <location>
        <begin position="607"/>
        <end position="624"/>
    </location>
</feature>
<feature type="transmembrane region" description="Helical" evidence="10">
    <location>
        <begin position="133"/>
        <end position="150"/>
    </location>
</feature>
<feature type="transmembrane region" description="Helical" evidence="10">
    <location>
        <begin position="162"/>
        <end position="185"/>
    </location>
</feature>
<feature type="transmembrane region" description="Helical" evidence="10">
    <location>
        <begin position="27"/>
        <end position="48"/>
    </location>
</feature>
<dbReference type="PANTHER" id="PTHR43373:SF1">
    <property type="entry name" value="NA(+)_H(+) ANTIPORTER SUBUNIT A"/>
    <property type="match status" value="1"/>
</dbReference>
<feature type="transmembrane region" description="Helical" evidence="10">
    <location>
        <begin position="298"/>
        <end position="316"/>
    </location>
</feature>
<evidence type="ECO:0000259" key="13">
    <source>
        <dbReference type="Pfam" id="PF00662"/>
    </source>
</evidence>
<feature type="transmembrane region" description="Helical" evidence="10">
    <location>
        <begin position="700"/>
        <end position="721"/>
    </location>
</feature>
<evidence type="ECO:0000256" key="3">
    <source>
        <dbReference type="ARBA" id="ARBA00022449"/>
    </source>
</evidence>
<dbReference type="InterPro" id="IPR001750">
    <property type="entry name" value="ND/Mrp_TM"/>
</dbReference>
<evidence type="ECO:0000256" key="6">
    <source>
        <dbReference type="ARBA" id="ARBA00022989"/>
    </source>
</evidence>
<keyword evidence="5 9" id="KW-0812">Transmembrane</keyword>
<dbReference type="Proteomes" id="UP000077037">
    <property type="component" value="Unassembled WGS sequence"/>
</dbReference>
<feature type="domain" description="NADH:quinone oxidoreductase/Mrp antiporter transmembrane" evidence="12">
    <location>
        <begin position="126"/>
        <end position="410"/>
    </location>
</feature>
<dbReference type="PRINTS" id="PR01434">
    <property type="entry name" value="NADHDHGNASE5"/>
</dbReference>
<feature type="transmembrane region" description="Helical" evidence="10">
    <location>
        <begin position="497"/>
        <end position="524"/>
    </location>
</feature>
<dbReference type="InterPro" id="IPR050616">
    <property type="entry name" value="CPA3_Na-H_Antiporter_A"/>
</dbReference>
<feature type="transmembrane region" description="Helical" evidence="10">
    <location>
        <begin position="242"/>
        <end position="264"/>
    </location>
</feature>
<feature type="transmembrane region" description="Helical" evidence="10">
    <location>
        <begin position="322"/>
        <end position="346"/>
    </location>
</feature>
<dbReference type="RefSeq" id="WP_066419638.1">
    <property type="nucleotide sequence ID" value="NZ_FKBS01000029.1"/>
</dbReference>
<feature type="chain" id="PRO_5007615584" evidence="11">
    <location>
        <begin position="18"/>
        <end position="975"/>
    </location>
</feature>
<dbReference type="GO" id="GO:0015297">
    <property type="term" value="F:antiporter activity"/>
    <property type="evidence" value="ECO:0007669"/>
    <property type="project" value="UniProtKB-KW"/>
</dbReference>
<keyword evidence="3" id="KW-0050">Antiport</keyword>
<dbReference type="InterPro" id="IPR046806">
    <property type="entry name" value="MrpA_C/MbhE"/>
</dbReference>
<feature type="transmembrane region" description="Helical" evidence="10">
    <location>
        <begin position="367"/>
        <end position="389"/>
    </location>
</feature>
<evidence type="ECO:0000313" key="18">
    <source>
        <dbReference type="Proteomes" id="UP000077037"/>
    </source>
</evidence>
<protein>
    <submittedName>
        <fullName evidence="17">pH adaptation potassium efflux protein</fullName>
    </submittedName>
</protein>
<dbReference type="Pfam" id="PF13244">
    <property type="entry name" value="MbhD"/>
    <property type="match status" value="1"/>
</dbReference>
<evidence type="ECO:0000256" key="10">
    <source>
        <dbReference type="SAM" id="Phobius"/>
    </source>
</evidence>
<comment type="subcellular location">
    <subcellularLocation>
        <location evidence="1">Cell membrane</location>
        <topology evidence="1">Multi-pass membrane protein</topology>
    </subcellularLocation>
    <subcellularLocation>
        <location evidence="9">Membrane</location>
        <topology evidence="9">Multi-pass membrane protein</topology>
    </subcellularLocation>
</comment>
<dbReference type="InterPro" id="IPR025383">
    <property type="entry name" value="MrpA_C/MbhD"/>
</dbReference>
<evidence type="ECO:0000259" key="14">
    <source>
        <dbReference type="Pfam" id="PF04039"/>
    </source>
</evidence>
<dbReference type="InterPro" id="IPR001516">
    <property type="entry name" value="Proton_antipo_N"/>
</dbReference>
<evidence type="ECO:0000259" key="16">
    <source>
        <dbReference type="Pfam" id="PF20501"/>
    </source>
</evidence>
<dbReference type="Pfam" id="PF20501">
    <property type="entry name" value="MbhE"/>
    <property type="match status" value="1"/>
</dbReference>
<dbReference type="InterPro" id="IPR007182">
    <property type="entry name" value="MnhB"/>
</dbReference>
<dbReference type="NCBIfam" id="NF009288">
    <property type="entry name" value="PRK12648.1"/>
    <property type="match status" value="1"/>
</dbReference>
<evidence type="ECO:0000313" key="17">
    <source>
        <dbReference type="EMBL" id="SAI54879.1"/>
    </source>
</evidence>
<feature type="signal peptide" evidence="11">
    <location>
        <begin position="1"/>
        <end position="17"/>
    </location>
</feature>
<keyword evidence="7" id="KW-0406">Ion transport</keyword>
<feature type="transmembrane region" description="Helical" evidence="10">
    <location>
        <begin position="455"/>
        <end position="477"/>
    </location>
</feature>
<dbReference type="Pfam" id="PF00662">
    <property type="entry name" value="Proton_antipo_N"/>
    <property type="match status" value="1"/>
</dbReference>
<feature type="domain" description="MrpA C-terminal/MbhD" evidence="15">
    <location>
        <begin position="616"/>
        <end position="680"/>
    </location>
</feature>
<dbReference type="Pfam" id="PF00361">
    <property type="entry name" value="Proton_antipo_M"/>
    <property type="match status" value="1"/>
</dbReference>
<keyword evidence="8 10" id="KW-0472">Membrane</keyword>
<dbReference type="OrthoDB" id="9811798at2"/>
<evidence type="ECO:0000256" key="11">
    <source>
        <dbReference type="SAM" id="SignalP"/>
    </source>
</evidence>
<evidence type="ECO:0000256" key="7">
    <source>
        <dbReference type="ARBA" id="ARBA00023065"/>
    </source>
</evidence>
<feature type="domain" description="Na+/H+ antiporter MnhB subunit-related protein" evidence="14">
    <location>
        <begin position="819"/>
        <end position="941"/>
    </location>
</feature>
<feature type="transmembrane region" description="Helical" evidence="10">
    <location>
        <begin position="920"/>
        <end position="947"/>
    </location>
</feature>
<dbReference type="GO" id="GO:0005886">
    <property type="term" value="C:plasma membrane"/>
    <property type="evidence" value="ECO:0007669"/>
    <property type="project" value="UniProtKB-SubCell"/>
</dbReference>
<keyword evidence="11" id="KW-0732">Signal</keyword>
<dbReference type="AlphaFoldDB" id="A0A157RC60"/>
<keyword evidence="6 10" id="KW-1133">Transmembrane helix</keyword>
<reference evidence="17 18" key="1">
    <citation type="submission" date="2016-03" db="EMBL/GenBank/DDBJ databases">
        <authorList>
            <consortium name="Pathogen Informatics"/>
        </authorList>
    </citation>
    <scope>NUCLEOTIDE SEQUENCE [LARGE SCALE GENOMIC DNA]</scope>
    <source>
        <strain evidence="17 18">NCTC13364</strain>
    </source>
</reference>
<dbReference type="PANTHER" id="PTHR43373">
    <property type="entry name" value="NA(+)/H(+) ANTIPORTER SUBUNIT"/>
    <property type="match status" value="1"/>
</dbReference>
<dbReference type="Pfam" id="PF04039">
    <property type="entry name" value="MnhB"/>
    <property type="match status" value="1"/>
</dbReference>
<evidence type="ECO:0000256" key="4">
    <source>
        <dbReference type="ARBA" id="ARBA00022475"/>
    </source>
</evidence>